<accession>A0A6J6TGR8</accession>
<dbReference type="EMBL" id="CAEZYW010000156">
    <property type="protein sequence ID" value="CAB4745907.1"/>
    <property type="molecule type" value="Genomic_DNA"/>
</dbReference>
<dbReference type="InterPro" id="IPR006665">
    <property type="entry name" value="OmpA-like"/>
</dbReference>
<organism evidence="2">
    <name type="scientific">freshwater metagenome</name>
    <dbReference type="NCBI Taxonomy" id="449393"/>
    <lineage>
        <taxon>unclassified sequences</taxon>
        <taxon>metagenomes</taxon>
        <taxon>ecological metagenomes</taxon>
    </lineage>
</organism>
<reference evidence="2" key="1">
    <citation type="submission" date="2020-05" db="EMBL/GenBank/DDBJ databases">
        <authorList>
            <person name="Chiriac C."/>
            <person name="Salcher M."/>
            <person name="Ghai R."/>
            <person name="Kavagutti S V."/>
        </authorList>
    </citation>
    <scope>NUCLEOTIDE SEQUENCE</scope>
</reference>
<dbReference type="InterPro" id="IPR036737">
    <property type="entry name" value="OmpA-like_sf"/>
</dbReference>
<sequence length="176" mass="18405">MANSPVKMYILPATYIGTLTADDAGAYQGSLPIPAGVLAGSQTLQANGFAPSGAVRSLSLGIMVKRGRTVLTKSERANVFFDPMSPVISPEGKAKLDVLVKRATRNGVRTVAIGFVQETRTTSNDESLSTQRARNVAAYLRSRGLAGAYVVRGDGIAGPGATARRVNVTVSYQTGC</sequence>
<protein>
    <submittedName>
        <fullName evidence="2">Unannotated protein</fullName>
    </submittedName>
</protein>
<dbReference type="Pfam" id="PF00691">
    <property type="entry name" value="OmpA"/>
    <property type="match status" value="1"/>
</dbReference>
<dbReference type="AlphaFoldDB" id="A0A6J6TGR8"/>
<gene>
    <name evidence="2" type="ORF">UFOPK2786_01035</name>
</gene>
<proteinExistence type="predicted"/>
<dbReference type="PROSITE" id="PS51123">
    <property type="entry name" value="OMPA_2"/>
    <property type="match status" value="1"/>
</dbReference>
<feature type="domain" description="OmpA-like" evidence="1">
    <location>
        <begin position="68"/>
        <end position="174"/>
    </location>
</feature>
<dbReference type="SUPFAM" id="SSF103088">
    <property type="entry name" value="OmpA-like"/>
    <property type="match status" value="1"/>
</dbReference>
<evidence type="ECO:0000259" key="1">
    <source>
        <dbReference type="PROSITE" id="PS51123"/>
    </source>
</evidence>
<name>A0A6J6TGR8_9ZZZZ</name>
<evidence type="ECO:0000313" key="2">
    <source>
        <dbReference type="EMBL" id="CAB4745907.1"/>
    </source>
</evidence>
<dbReference type="Gene3D" id="3.30.1330.60">
    <property type="entry name" value="OmpA-like domain"/>
    <property type="match status" value="1"/>
</dbReference>